<evidence type="ECO:0000256" key="2">
    <source>
        <dbReference type="ARBA" id="ARBA00010199"/>
    </source>
</evidence>
<evidence type="ECO:0000256" key="5">
    <source>
        <dbReference type="ARBA" id="ARBA00022989"/>
    </source>
</evidence>
<feature type="transmembrane region" description="Helical" evidence="7">
    <location>
        <begin position="196"/>
        <end position="214"/>
    </location>
</feature>
<name>A0A1Y5RCD3_9RHOB</name>
<dbReference type="InterPro" id="IPR044644">
    <property type="entry name" value="DinF-like"/>
</dbReference>
<evidence type="ECO:0000313" key="8">
    <source>
        <dbReference type="EMBL" id="SLN14019.1"/>
    </source>
</evidence>
<comment type="similarity">
    <text evidence="2">Belongs to the multi antimicrobial extrusion (MATE) (TC 2.A.66.1) family.</text>
</comment>
<evidence type="ECO:0000256" key="4">
    <source>
        <dbReference type="ARBA" id="ARBA00022692"/>
    </source>
</evidence>
<feature type="transmembrane region" description="Helical" evidence="7">
    <location>
        <begin position="139"/>
        <end position="159"/>
    </location>
</feature>
<dbReference type="AlphaFoldDB" id="A0A1Y5RCD3"/>
<dbReference type="Pfam" id="PF01554">
    <property type="entry name" value="MatE"/>
    <property type="match status" value="2"/>
</dbReference>
<feature type="transmembrane region" description="Helical" evidence="7">
    <location>
        <begin position="412"/>
        <end position="433"/>
    </location>
</feature>
<dbReference type="EMBL" id="FWFW01000001">
    <property type="protein sequence ID" value="SLN14019.1"/>
    <property type="molecule type" value="Genomic_DNA"/>
</dbReference>
<evidence type="ECO:0000313" key="9">
    <source>
        <dbReference type="Proteomes" id="UP000193307"/>
    </source>
</evidence>
<feature type="transmembrane region" description="Helical" evidence="7">
    <location>
        <begin position="320"/>
        <end position="345"/>
    </location>
</feature>
<proteinExistence type="inferred from homology"/>
<dbReference type="GO" id="GO:0015297">
    <property type="term" value="F:antiporter activity"/>
    <property type="evidence" value="ECO:0007669"/>
    <property type="project" value="InterPro"/>
</dbReference>
<evidence type="ECO:0000256" key="3">
    <source>
        <dbReference type="ARBA" id="ARBA00022448"/>
    </source>
</evidence>
<feature type="transmembrane region" description="Helical" evidence="7">
    <location>
        <begin position="357"/>
        <end position="378"/>
    </location>
</feature>
<sequence>MAKTMHSKDTITHKRVLTIAVPIVLSNATVPILGAVDTGVVGQLGLAAPIGAVGIGAVILASVYWLFGFLRMGTTGLVAQARGAGDLGEVSALLTRVMMIAVVAGVALIALQVPILWAAFKLAPASAEVETLARSYIGIRIWSAPFAIAGFGLTGWLIAGERTRAVLVLQLWMNGLNILLDLWFVLGLGWGIEGVAIATVIAEVTGAGLGLFLCRSALTHPAWKAWPKVFDPARLLNMARVNTDIMIRSILLLAIMVSFAFFGASFGDLTLAANHILMQFVEITAYALDGFAFTAEVLVGQALGARSALALRRGALMASFWGLLVCTVLAVTFAVFGGVIVDIMTTAPDVQAEARRFLPWMVSVPLVGLAAWMLDGVFIGATRTRDMRNMSVVSLVVYLAAVYVLMPRFGAHGLWAALLISYIARGATLAWKYPALERDAHRS</sequence>
<dbReference type="STRING" id="658057.SAMN04488032_101437"/>
<keyword evidence="9" id="KW-1185">Reference proteome</keyword>
<keyword evidence="4 7" id="KW-0812">Transmembrane</keyword>
<dbReference type="Proteomes" id="UP000193307">
    <property type="component" value="Unassembled WGS sequence"/>
</dbReference>
<dbReference type="CDD" id="cd13136">
    <property type="entry name" value="MATE_DinF_like"/>
    <property type="match status" value="1"/>
</dbReference>
<dbReference type="GO" id="GO:0042910">
    <property type="term" value="F:xenobiotic transmembrane transporter activity"/>
    <property type="evidence" value="ECO:0007669"/>
    <property type="project" value="InterPro"/>
</dbReference>
<protein>
    <submittedName>
        <fullName evidence="8">DNA-damage-inducible protein F</fullName>
    </submittedName>
</protein>
<gene>
    <name evidence="8" type="primary">dinF</name>
    <name evidence="8" type="ORF">PAM7971_00210</name>
</gene>
<evidence type="ECO:0000256" key="6">
    <source>
        <dbReference type="ARBA" id="ARBA00023136"/>
    </source>
</evidence>
<dbReference type="InterPro" id="IPR050222">
    <property type="entry name" value="MATE_MdtK"/>
</dbReference>
<dbReference type="OrthoDB" id="9789527at2"/>
<dbReference type="InterPro" id="IPR002528">
    <property type="entry name" value="MATE_fam"/>
</dbReference>
<dbReference type="NCBIfam" id="TIGR00797">
    <property type="entry name" value="matE"/>
    <property type="match status" value="1"/>
</dbReference>
<keyword evidence="3" id="KW-0813">Transport</keyword>
<dbReference type="PANTHER" id="PTHR43298">
    <property type="entry name" value="MULTIDRUG RESISTANCE PROTEIN NORM-RELATED"/>
    <property type="match status" value="1"/>
</dbReference>
<evidence type="ECO:0000256" key="7">
    <source>
        <dbReference type="SAM" id="Phobius"/>
    </source>
</evidence>
<feature type="transmembrane region" description="Helical" evidence="7">
    <location>
        <begin position="245"/>
        <end position="264"/>
    </location>
</feature>
<keyword evidence="5 7" id="KW-1133">Transmembrane helix</keyword>
<feature type="transmembrane region" description="Helical" evidence="7">
    <location>
        <begin position="44"/>
        <end position="67"/>
    </location>
</feature>
<accession>A0A1Y5RCD3</accession>
<feature type="transmembrane region" description="Helical" evidence="7">
    <location>
        <begin position="171"/>
        <end position="190"/>
    </location>
</feature>
<feature type="transmembrane region" description="Helical" evidence="7">
    <location>
        <begin position="276"/>
        <end position="299"/>
    </location>
</feature>
<organism evidence="8 9">
    <name type="scientific">Pacificibacter marinus</name>
    <dbReference type="NCBI Taxonomy" id="658057"/>
    <lineage>
        <taxon>Bacteria</taxon>
        <taxon>Pseudomonadati</taxon>
        <taxon>Pseudomonadota</taxon>
        <taxon>Alphaproteobacteria</taxon>
        <taxon>Rhodobacterales</taxon>
        <taxon>Roseobacteraceae</taxon>
        <taxon>Pacificibacter</taxon>
    </lineage>
</organism>
<dbReference type="GO" id="GO:0005886">
    <property type="term" value="C:plasma membrane"/>
    <property type="evidence" value="ECO:0007669"/>
    <property type="project" value="TreeGrafter"/>
</dbReference>
<feature type="transmembrane region" description="Helical" evidence="7">
    <location>
        <begin position="97"/>
        <end position="119"/>
    </location>
</feature>
<reference evidence="8 9" key="1">
    <citation type="submission" date="2017-03" db="EMBL/GenBank/DDBJ databases">
        <authorList>
            <person name="Afonso C.L."/>
            <person name="Miller P.J."/>
            <person name="Scott M.A."/>
            <person name="Spackman E."/>
            <person name="Goraichik I."/>
            <person name="Dimitrov K.M."/>
            <person name="Suarez D.L."/>
            <person name="Swayne D.E."/>
        </authorList>
    </citation>
    <scope>NUCLEOTIDE SEQUENCE [LARGE SCALE GENOMIC DNA]</scope>
    <source>
        <strain evidence="8 9">CECT 7971</strain>
    </source>
</reference>
<evidence type="ECO:0000256" key="1">
    <source>
        <dbReference type="ARBA" id="ARBA00004141"/>
    </source>
</evidence>
<feature type="transmembrane region" description="Helical" evidence="7">
    <location>
        <begin position="390"/>
        <end position="406"/>
    </location>
</feature>
<keyword evidence="6 7" id="KW-0472">Membrane</keyword>
<dbReference type="PANTHER" id="PTHR43298:SF2">
    <property type="entry name" value="FMN_FAD EXPORTER YEEO-RELATED"/>
    <property type="match status" value="1"/>
</dbReference>
<comment type="subcellular location">
    <subcellularLocation>
        <location evidence="1">Membrane</location>
        <topology evidence="1">Multi-pass membrane protein</topology>
    </subcellularLocation>
</comment>